<reference evidence="3" key="1">
    <citation type="submission" date="2023-09" db="EMBL/GenBank/DDBJ databases">
        <title>Paenibacillus sp. chi10 Genome sequencing and assembly.</title>
        <authorList>
            <person name="Kim I."/>
        </authorList>
    </citation>
    <scope>NUCLEOTIDE SEQUENCE [LARGE SCALE GENOMIC DNA]</scope>
    <source>
        <strain evidence="3">chi10</strain>
    </source>
</reference>
<evidence type="ECO:0008006" key="4">
    <source>
        <dbReference type="Google" id="ProtNLM"/>
    </source>
</evidence>
<gene>
    <name evidence="2" type="ORF">RQP50_04015</name>
</gene>
<comment type="caution">
    <text evidence="2">The sequence shown here is derived from an EMBL/GenBank/DDBJ whole genome shotgun (WGS) entry which is preliminary data.</text>
</comment>
<evidence type="ECO:0000313" key="2">
    <source>
        <dbReference type="EMBL" id="MDT8975408.1"/>
    </source>
</evidence>
<organism evidence="2 3">
    <name type="scientific">Paenibacillus suaedae</name>
    <dbReference type="NCBI Taxonomy" id="3077233"/>
    <lineage>
        <taxon>Bacteria</taxon>
        <taxon>Bacillati</taxon>
        <taxon>Bacillota</taxon>
        <taxon>Bacilli</taxon>
        <taxon>Bacillales</taxon>
        <taxon>Paenibacillaceae</taxon>
        <taxon>Paenibacillus</taxon>
    </lineage>
</organism>
<feature type="coiled-coil region" evidence="1">
    <location>
        <begin position="7"/>
        <end position="57"/>
    </location>
</feature>
<dbReference type="AlphaFoldDB" id="A0AAJ2JR23"/>
<accession>A0AAJ2JR23</accession>
<name>A0AAJ2JR23_9BACL</name>
<dbReference type="EMBL" id="JAVYAA010000001">
    <property type="protein sequence ID" value="MDT8975408.1"/>
    <property type="molecule type" value="Genomic_DNA"/>
</dbReference>
<dbReference type="Proteomes" id="UP001250538">
    <property type="component" value="Unassembled WGS sequence"/>
</dbReference>
<evidence type="ECO:0000256" key="1">
    <source>
        <dbReference type="SAM" id="Coils"/>
    </source>
</evidence>
<dbReference type="RefSeq" id="WP_072731527.1">
    <property type="nucleotide sequence ID" value="NZ_JAVYAA010000001.1"/>
</dbReference>
<evidence type="ECO:0000313" key="3">
    <source>
        <dbReference type="Proteomes" id="UP001250538"/>
    </source>
</evidence>
<sequence>MHKFSNIDDLNERIRIVRSSVVELENKVSSMINIGDYEKNIQEISRVKNEINRYNDAIETALFKKNKIEEILSKESDDQDTLDESILYEFYKDVEHYLGNIDKEFQELIEFNNSIKKNKLTYYRNRLNEINLDISNMNYSRESIINENKKIISIIDQDNFKNFEKIHKELISQSEQLGQLTKILDIYNELTEDLNKKTNEYGTINDGSIVMDNLSKFNEYLTKISYETFGQRLYLTRADTFPLKLSNVDDGLGTGHRKSITLLLDIAYVSFIKELKLDFPRFFVHDVLETVAKHNLEKIVSFINENESQFIFAILNEKIQKYQFINENDKILRLSKEDKLFKI</sequence>
<keyword evidence="1" id="KW-0175">Coiled coil</keyword>
<proteinExistence type="predicted"/>
<keyword evidence="3" id="KW-1185">Reference proteome</keyword>
<protein>
    <recommendedName>
        <fullName evidence="4">DUF2326 domain-containing protein</fullName>
    </recommendedName>
</protein>